<reference evidence="3 4" key="1">
    <citation type="journal article" date="2019" name="bioRxiv">
        <title>Bacteria contribute to plant secondary compound degradation in a generalist herbivore system.</title>
        <authorList>
            <person name="Francoeur C.B."/>
            <person name="Khadempour L."/>
            <person name="Moreira-Soto R.D."/>
            <person name="Gotting K."/>
            <person name="Book A.J."/>
            <person name="Pinto-Tomas A.A."/>
            <person name="Keefover-Ring K."/>
            <person name="Currie C.R."/>
        </authorList>
    </citation>
    <scope>NUCLEOTIDE SEQUENCE [LARGE SCALE GENOMIC DNA]</scope>
    <source>
        <strain evidence="3 4">Acro-805</strain>
    </source>
</reference>
<sequence length="254" mass="28443">MPFHTTDTVCGIVGVLPETLRRWRRAGLISPPSKEGYSDAQLACALRVLDLTAGGNTLFDIHATLRWPGLALRGGWTFREEDMLQLLHRHTDDDVRREMRMMATDYCTDDFVNRYLRPLNLWLRSDASEGATERQGRFHAAVLAQWSLMASASARRATIPLFLEAVSVTDSTEIWMEAIRLTGQGFRVEVNDACSGIPASALRHHDHHLMWCGNGISAAMRDHFRLNLERGEAIMLTGDDRRLVSNADALTAVA</sequence>
<dbReference type="Proteomes" id="UP000780690">
    <property type="component" value="Unassembled WGS sequence"/>
</dbReference>
<dbReference type="EMBL" id="VWXD01000018">
    <property type="protein sequence ID" value="NIF03548.1"/>
    <property type="molecule type" value="Genomic_DNA"/>
</dbReference>
<evidence type="ECO:0000259" key="1">
    <source>
        <dbReference type="Pfam" id="PF13411"/>
    </source>
</evidence>
<gene>
    <name evidence="3" type="ORF">F3J38_26455</name>
</gene>
<organism evidence="3 4">
    <name type="scientific">Candidatus Pantoea formicae</name>
    <dbReference type="NCBI Taxonomy" id="2608355"/>
    <lineage>
        <taxon>Bacteria</taxon>
        <taxon>Pseudomonadati</taxon>
        <taxon>Pseudomonadota</taxon>
        <taxon>Gammaproteobacteria</taxon>
        <taxon>Enterobacterales</taxon>
        <taxon>Erwiniaceae</taxon>
        <taxon>Pantoea</taxon>
    </lineage>
</organism>
<evidence type="ECO:0000313" key="3">
    <source>
        <dbReference type="EMBL" id="NIF03548.1"/>
    </source>
</evidence>
<feature type="domain" description="HTH merR-type" evidence="1">
    <location>
        <begin position="6"/>
        <end position="65"/>
    </location>
</feature>
<name>A0ABX0R698_9GAMM</name>
<feature type="domain" description="Transcriptional regulator MlrA-like C-terminal" evidence="2">
    <location>
        <begin position="167"/>
        <end position="225"/>
    </location>
</feature>
<keyword evidence="4" id="KW-1185">Reference proteome</keyword>
<dbReference type="Pfam" id="PF22267">
    <property type="entry name" value="MlrA_C"/>
    <property type="match status" value="1"/>
</dbReference>
<evidence type="ECO:0000259" key="2">
    <source>
        <dbReference type="Pfam" id="PF22267"/>
    </source>
</evidence>
<dbReference type="InterPro" id="IPR009061">
    <property type="entry name" value="DNA-bd_dom_put_sf"/>
</dbReference>
<evidence type="ECO:0000313" key="4">
    <source>
        <dbReference type="Proteomes" id="UP000780690"/>
    </source>
</evidence>
<accession>A0ABX0R698</accession>
<comment type="caution">
    <text evidence="3">The sequence shown here is derived from an EMBL/GenBank/DDBJ whole genome shotgun (WGS) entry which is preliminary data.</text>
</comment>
<dbReference type="SUPFAM" id="SSF46955">
    <property type="entry name" value="Putative DNA-binding domain"/>
    <property type="match status" value="1"/>
</dbReference>
<protein>
    <submittedName>
        <fullName evidence="3">MerR family transcriptional regulator</fullName>
    </submittedName>
</protein>
<dbReference type="Pfam" id="PF13411">
    <property type="entry name" value="MerR_1"/>
    <property type="match status" value="1"/>
</dbReference>
<dbReference type="InterPro" id="IPR053987">
    <property type="entry name" value="MlrA-like_C"/>
</dbReference>
<proteinExistence type="predicted"/>
<dbReference type="InterPro" id="IPR000551">
    <property type="entry name" value="MerR-type_HTH_dom"/>
</dbReference>
<dbReference type="RefSeq" id="WP_167144126.1">
    <property type="nucleotide sequence ID" value="NZ_VWXD01000018.1"/>
</dbReference>